<dbReference type="Pfam" id="PF12704">
    <property type="entry name" value="MacB_PCD"/>
    <property type="match status" value="1"/>
</dbReference>
<name>A0ABR7QVY3_9GAMM</name>
<keyword evidence="3 7" id="KW-0812">Transmembrane</keyword>
<keyword evidence="2" id="KW-1003">Cell membrane</keyword>
<dbReference type="RefSeq" id="WP_187754810.1">
    <property type="nucleotide sequence ID" value="NZ_JABURY010000006.1"/>
</dbReference>
<feature type="transmembrane region" description="Helical" evidence="7">
    <location>
        <begin position="256"/>
        <end position="281"/>
    </location>
</feature>
<keyword evidence="5 7" id="KW-0472">Membrane</keyword>
<evidence type="ECO:0000256" key="2">
    <source>
        <dbReference type="ARBA" id="ARBA00022475"/>
    </source>
</evidence>
<keyword evidence="4 7" id="KW-1133">Transmembrane helix</keyword>
<dbReference type="InterPro" id="IPR025857">
    <property type="entry name" value="MacB_PCD"/>
</dbReference>
<keyword evidence="11" id="KW-1185">Reference proteome</keyword>
<protein>
    <submittedName>
        <fullName evidence="10">ABC transporter permease</fullName>
    </submittedName>
</protein>
<proteinExistence type="inferred from homology"/>
<evidence type="ECO:0000259" key="9">
    <source>
        <dbReference type="Pfam" id="PF12704"/>
    </source>
</evidence>
<evidence type="ECO:0000256" key="1">
    <source>
        <dbReference type="ARBA" id="ARBA00004651"/>
    </source>
</evidence>
<dbReference type="PANTHER" id="PTHR30572">
    <property type="entry name" value="MEMBRANE COMPONENT OF TRANSPORTER-RELATED"/>
    <property type="match status" value="1"/>
</dbReference>
<sequence length="380" mass="42163">MLNKNRLFITKTLLSSLIRRRSRILVALLGTAIGATVLFGMVTLCYDIPRQMGKAFRSYGANIIFMPAGSHATIDLNLVNAATDLIPSTQRIGVTPFRYLAVRSNVVPYTLVGTDFQQITKTSPYWLIEGQFPSQDNEIMIGIDVANYAHLSIGDIMPIAGKSRQNDNFDQIFKIVGIVKTGKTEDSFIFVNFTKLESLLQEQNQAEVIELSISAPKEELQNYIAKVKLNFPSIEPHLIKWVTQSETQVLGKLSSLLYLVTSVVLILTMICVATTMMTVVIERRKEIGLKKALGAENRRIAKEFLAESLFLGFIGGLIGSLFGLLFAQVISREVFGSSIVFEFYLIPFTILISMLVTVVACLMPVKQAVEVEPALVLRGE</sequence>
<evidence type="ECO:0000256" key="7">
    <source>
        <dbReference type="SAM" id="Phobius"/>
    </source>
</evidence>
<evidence type="ECO:0000259" key="8">
    <source>
        <dbReference type="Pfam" id="PF02687"/>
    </source>
</evidence>
<dbReference type="InterPro" id="IPR003838">
    <property type="entry name" value="ABC3_permease_C"/>
</dbReference>
<evidence type="ECO:0000313" key="11">
    <source>
        <dbReference type="Proteomes" id="UP000651208"/>
    </source>
</evidence>
<feature type="domain" description="MacB-like periplasmic core" evidence="9">
    <location>
        <begin position="26"/>
        <end position="205"/>
    </location>
</feature>
<organism evidence="10 11">
    <name type="scientific">Frischella japonica</name>
    <dbReference type="NCBI Taxonomy" id="2741544"/>
    <lineage>
        <taxon>Bacteria</taxon>
        <taxon>Pseudomonadati</taxon>
        <taxon>Pseudomonadota</taxon>
        <taxon>Gammaproteobacteria</taxon>
        <taxon>Orbales</taxon>
        <taxon>Orbaceae</taxon>
        <taxon>Frischella</taxon>
    </lineage>
</organism>
<dbReference type="Pfam" id="PF02687">
    <property type="entry name" value="FtsX"/>
    <property type="match status" value="1"/>
</dbReference>
<evidence type="ECO:0000313" key="10">
    <source>
        <dbReference type="EMBL" id="MBC9130388.1"/>
    </source>
</evidence>
<feature type="domain" description="ABC3 transporter permease C-terminal" evidence="8">
    <location>
        <begin position="260"/>
        <end position="371"/>
    </location>
</feature>
<feature type="transmembrane region" description="Helical" evidence="7">
    <location>
        <begin position="308"/>
        <end position="331"/>
    </location>
</feature>
<dbReference type="Proteomes" id="UP000651208">
    <property type="component" value="Unassembled WGS sequence"/>
</dbReference>
<comment type="similarity">
    <text evidence="6">Belongs to the ABC-4 integral membrane protein family.</text>
</comment>
<comment type="caution">
    <text evidence="10">The sequence shown here is derived from an EMBL/GenBank/DDBJ whole genome shotgun (WGS) entry which is preliminary data.</text>
</comment>
<evidence type="ECO:0000256" key="6">
    <source>
        <dbReference type="ARBA" id="ARBA00038076"/>
    </source>
</evidence>
<dbReference type="InterPro" id="IPR050250">
    <property type="entry name" value="Macrolide_Exporter_MacB"/>
</dbReference>
<reference evidence="10 11" key="1">
    <citation type="submission" date="2020-06" db="EMBL/GenBank/DDBJ databases">
        <title>Frischella cerana isolated from Apis cerana gut homogenate.</title>
        <authorList>
            <person name="Wolter L.A."/>
            <person name="Suenami S."/>
            <person name="Miyazaki R."/>
        </authorList>
    </citation>
    <scope>NUCLEOTIDE SEQUENCE [LARGE SCALE GENOMIC DNA]</scope>
    <source>
        <strain evidence="10 11">Ac13</strain>
    </source>
</reference>
<dbReference type="EMBL" id="JABURY010000006">
    <property type="protein sequence ID" value="MBC9130388.1"/>
    <property type="molecule type" value="Genomic_DNA"/>
</dbReference>
<gene>
    <name evidence="10" type="ORF">FcAc13_03585</name>
</gene>
<evidence type="ECO:0000256" key="5">
    <source>
        <dbReference type="ARBA" id="ARBA00023136"/>
    </source>
</evidence>
<feature type="transmembrane region" description="Helical" evidence="7">
    <location>
        <begin position="24"/>
        <end position="44"/>
    </location>
</feature>
<dbReference type="PANTHER" id="PTHR30572:SF4">
    <property type="entry name" value="ABC TRANSPORTER PERMEASE YTRF"/>
    <property type="match status" value="1"/>
</dbReference>
<feature type="transmembrane region" description="Helical" evidence="7">
    <location>
        <begin position="343"/>
        <end position="365"/>
    </location>
</feature>
<comment type="subcellular location">
    <subcellularLocation>
        <location evidence="1">Cell membrane</location>
        <topology evidence="1">Multi-pass membrane protein</topology>
    </subcellularLocation>
</comment>
<accession>A0ABR7QVY3</accession>
<evidence type="ECO:0000256" key="3">
    <source>
        <dbReference type="ARBA" id="ARBA00022692"/>
    </source>
</evidence>
<evidence type="ECO:0000256" key="4">
    <source>
        <dbReference type="ARBA" id="ARBA00022989"/>
    </source>
</evidence>